<reference evidence="1 2" key="1">
    <citation type="submission" date="2021-03" db="EMBL/GenBank/DDBJ databases">
        <authorList>
            <person name="Gilmore M.S."/>
            <person name="Schwartzman J."/>
            <person name="Van Tyne D."/>
            <person name="Martin M."/>
            <person name="Earl A.M."/>
            <person name="Manson A.L."/>
            <person name="Straub T."/>
            <person name="Salamzade R."/>
            <person name="Saavedra J."/>
            <person name="Lebreton F."/>
            <person name="Prichula J."/>
            <person name="Schaufler K."/>
            <person name="Gaca A."/>
            <person name="Sgardioli B."/>
            <person name="Wagenaar J."/>
            <person name="Strong T."/>
        </authorList>
    </citation>
    <scope>NUCLEOTIDE SEQUENCE [LARGE SCALE GENOMIC DNA]</scope>
    <source>
        <strain evidence="1 2">DIV1094</strain>
    </source>
</reference>
<dbReference type="EMBL" id="CP147250">
    <property type="protein sequence ID" value="WYJ79323.1"/>
    <property type="molecule type" value="Genomic_DNA"/>
</dbReference>
<evidence type="ECO:0000313" key="2">
    <source>
        <dbReference type="Proteomes" id="UP000664360"/>
    </source>
</evidence>
<protein>
    <recommendedName>
        <fullName evidence="3">CopG family transcriptional regulator</fullName>
    </recommendedName>
</protein>
<accession>A0ABZ2SUQ2</accession>
<gene>
    <name evidence="1" type="ORF">DOK79_000835</name>
</gene>
<evidence type="ECO:0008006" key="3">
    <source>
        <dbReference type="Google" id="ProtNLM"/>
    </source>
</evidence>
<reference evidence="1 2" key="2">
    <citation type="submission" date="2024-03" db="EMBL/GenBank/DDBJ databases">
        <title>The Genome Sequence of Enterococcus sp. DIV1094.</title>
        <authorList>
            <consortium name="The Broad Institute Genomics Platform"/>
            <consortium name="The Broad Institute Microbial Omics Core"/>
            <consortium name="The Broad Institute Genomic Center for Infectious Diseases"/>
            <person name="Earl A."/>
            <person name="Manson A."/>
            <person name="Gilmore M."/>
            <person name="Schwartman J."/>
            <person name="Shea T."/>
            <person name="Abouelleil A."/>
            <person name="Cao P."/>
            <person name="Chapman S."/>
            <person name="Cusick C."/>
            <person name="Young S."/>
            <person name="Neafsey D."/>
            <person name="Nusbaum C."/>
            <person name="Birren B."/>
        </authorList>
    </citation>
    <scope>NUCLEOTIDE SEQUENCE [LARGE SCALE GENOMIC DNA]</scope>
    <source>
        <strain evidence="1 2">DIV1094</strain>
    </source>
</reference>
<proteinExistence type="predicted"/>
<dbReference type="Pfam" id="PF19807">
    <property type="entry name" value="DUF6290"/>
    <property type="match status" value="1"/>
</dbReference>
<keyword evidence="2" id="KW-1185">Reference proteome</keyword>
<dbReference type="NCBIfam" id="NF046040">
    <property type="entry name" value="RelB_antitoxin"/>
    <property type="match status" value="1"/>
</dbReference>
<evidence type="ECO:0000313" key="1">
    <source>
        <dbReference type="EMBL" id="WYJ79323.1"/>
    </source>
</evidence>
<dbReference type="Proteomes" id="UP000664360">
    <property type="component" value="Chromosome"/>
</dbReference>
<organism evidence="1 2">
    <name type="scientific">Candidatus Enterococcus mangumiae</name>
    <dbReference type="NCBI Taxonomy" id="2230878"/>
    <lineage>
        <taxon>Bacteria</taxon>
        <taxon>Bacillati</taxon>
        <taxon>Bacillota</taxon>
        <taxon>Bacilli</taxon>
        <taxon>Lactobacillales</taxon>
        <taxon>Enterococcaceae</taxon>
        <taxon>Enterococcus</taxon>
    </lineage>
</organism>
<dbReference type="InterPro" id="IPR046257">
    <property type="entry name" value="DUF6290"/>
</dbReference>
<sequence>MMAQSIITFRIPDDEKELVVEYAKAHNLSLTKLYRTAVLEKIEEQIELELLNDAIILSKEKEEEGISQIDMEQLLEGVYI</sequence>
<name>A0ABZ2SUQ2_9ENTE</name>